<evidence type="ECO:0008006" key="4">
    <source>
        <dbReference type="Google" id="ProtNLM"/>
    </source>
</evidence>
<comment type="caution">
    <text evidence="2">The sequence shown here is derived from an EMBL/GenBank/DDBJ whole genome shotgun (WGS) entry which is preliminary data.</text>
</comment>
<evidence type="ECO:0000256" key="1">
    <source>
        <dbReference type="SAM" id="Phobius"/>
    </source>
</evidence>
<dbReference type="RefSeq" id="WP_054303228.1">
    <property type="nucleotide sequence ID" value="NZ_QBKP01000017.1"/>
</dbReference>
<accession>A0A2T6ARH8</accession>
<dbReference type="OrthoDB" id="7863443at2"/>
<keyword evidence="1" id="KW-1133">Transmembrane helix</keyword>
<dbReference type="EMBL" id="QBKP01000017">
    <property type="protein sequence ID" value="PTX46346.1"/>
    <property type="molecule type" value="Genomic_DNA"/>
</dbReference>
<sequence>MFDSHGPLVRQAQGVAQSLAFGAIVSVTAFLCLSSLLAALGQMPWPSMTLAWGDVPLPDAGMWVQLALTLLMLCICFFIPANTRMLRLEKSHRSFQIGMEDVKRAYSLAHAADRTGVFSLSNEFESMRQRMELLRKHPDLRHVEPELLELAAQMSFQSRDLARAYSDDKVNRAREFLKARQSDADLLSERIKLARMTCDELKRWLTDVEAEERRNHTQIRRLEADLREVLPSLGYDFDEPREANVVPLALHNGKTDGPKSDGLH</sequence>
<dbReference type="AlphaFoldDB" id="A0A2T6ARH8"/>
<keyword evidence="1" id="KW-0812">Transmembrane</keyword>
<dbReference type="Proteomes" id="UP000244224">
    <property type="component" value="Unassembled WGS sequence"/>
</dbReference>
<protein>
    <recommendedName>
        <fullName evidence="4">DNA repair protein</fullName>
    </recommendedName>
</protein>
<reference evidence="2 3" key="1">
    <citation type="submission" date="2018-04" db="EMBL/GenBank/DDBJ databases">
        <title>Genomic Encyclopedia of Archaeal and Bacterial Type Strains, Phase II (KMG-II): from individual species to whole genera.</title>
        <authorList>
            <person name="Goeker M."/>
        </authorList>
    </citation>
    <scope>NUCLEOTIDE SEQUENCE [LARGE SCALE GENOMIC DNA]</scope>
    <source>
        <strain evidence="2 3">DSM 21823</strain>
    </source>
</reference>
<name>A0A2T6ARH8_9RHOB</name>
<proteinExistence type="predicted"/>
<gene>
    <name evidence="2" type="ORF">C8N34_11734</name>
</gene>
<feature type="transmembrane region" description="Helical" evidence="1">
    <location>
        <begin position="60"/>
        <end position="81"/>
    </location>
</feature>
<keyword evidence="3" id="KW-1185">Reference proteome</keyword>
<feature type="transmembrane region" description="Helical" evidence="1">
    <location>
        <begin position="20"/>
        <end position="40"/>
    </location>
</feature>
<evidence type="ECO:0000313" key="3">
    <source>
        <dbReference type="Proteomes" id="UP000244224"/>
    </source>
</evidence>
<organism evidence="2 3">
    <name type="scientific">Gemmobacter caeni</name>
    <dbReference type="NCBI Taxonomy" id="589035"/>
    <lineage>
        <taxon>Bacteria</taxon>
        <taxon>Pseudomonadati</taxon>
        <taxon>Pseudomonadota</taxon>
        <taxon>Alphaproteobacteria</taxon>
        <taxon>Rhodobacterales</taxon>
        <taxon>Paracoccaceae</taxon>
        <taxon>Gemmobacter</taxon>
    </lineage>
</organism>
<evidence type="ECO:0000313" key="2">
    <source>
        <dbReference type="EMBL" id="PTX46346.1"/>
    </source>
</evidence>
<keyword evidence="1" id="KW-0472">Membrane</keyword>